<dbReference type="EMBL" id="JAPDHV010000005">
    <property type="protein sequence ID" value="MCW3161929.1"/>
    <property type="molecule type" value="Genomic_DNA"/>
</dbReference>
<gene>
    <name evidence="3" type="ORF">OH806_11705</name>
</gene>
<evidence type="ECO:0000256" key="2">
    <source>
        <dbReference type="SAM" id="SignalP"/>
    </source>
</evidence>
<organism evidence="3 4">
    <name type="scientific">Chryseobacterium oryctis</name>
    <dbReference type="NCBI Taxonomy" id="2952618"/>
    <lineage>
        <taxon>Bacteria</taxon>
        <taxon>Pseudomonadati</taxon>
        <taxon>Bacteroidota</taxon>
        <taxon>Flavobacteriia</taxon>
        <taxon>Flavobacteriales</taxon>
        <taxon>Weeksellaceae</taxon>
        <taxon>Chryseobacterium group</taxon>
        <taxon>Chryseobacterium</taxon>
    </lineage>
</organism>
<name>A0ABT3HQA0_9FLAO</name>
<proteinExistence type="predicted"/>
<feature type="transmembrane region" description="Helical" evidence="1">
    <location>
        <begin position="49"/>
        <end position="66"/>
    </location>
</feature>
<keyword evidence="2" id="KW-0732">Signal</keyword>
<keyword evidence="1" id="KW-0472">Membrane</keyword>
<dbReference type="RefSeq" id="WP_264743870.1">
    <property type="nucleotide sequence ID" value="NZ_JAPDHV010000005.1"/>
</dbReference>
<evidence type="ECO:0000256" key="1">
    <source>
        <dbReference type="SAM" id="Phobius"/>
    </source>
</evidence>
<evidence type="ECO:0000313" key="3">
    <source>
        <dbReference type="EMBL" id="MCW3161929.1"/>
    </source>
</evidence>
<dbReference type="Proteomes" id="UP001163719">
    <property type="component" value="Unassembled WGS sequence"/>
</dbReference>
<keyword evidence="1" id="KW-1133">Transmembrane helix</keyword>
<protein>
    <submittedName>
        <fullName evidence="3">Signal peptidase</fullName>
    </submittedName>
</protein>
<comment type="caution">
    <text evidence="3">The sequence shown here is derived from an EMBL/GenBank/DDBJ whole genome shotgun (WGS) entry which is preliminary data.</text>
</comment>
<feature type="signal peptide" evidence="2">
    <location>
        <begin position="1"/>
        <end position="21"/>
    </location>
</feature>
<reference evidence="3" key="1">
    <citation type="submission" date="2022-10" db="EMBL/GenBank/DDBJ databases">
        <title>Chryseobacterium babae sp. nov. isolated from the gut of the beetle Oryctes rhinoceros, and Chryseobacterium kimseyorum sp. nov., isolated from a stick insect rearing cage.</title>
        <authorList>
            <person name="Shelomi M."/>
            <person name="Han C.-J."/>
            <person name="Chen W.-M."/>
            <person name="Chen H.-K."/>
            <person name="Liaw S.-J."/>
            <person name="Muhle E."/>
            <person name="Clermont D."/>
        </authorList>
    </citation>
    <scope>NUCLEOTIDE SEQUENCE</scope>
    <source>
        <strain evidence="3">WLa1L2M3</strain>
    </source>
</reference>
<keyword evidence="4" id="KW-1185">Reference proteome</keyword>
<evidence type="ECO:0000313" key="4">
    <source>
        <dbReference type="Proteomes" id="UP001163719"/>
    </source>
</evidence>
<sequence>MKTINKLVLSLFLFIATLGYADTPVLPPPGEDDGGGTTGPGVPASPIDMYIIGLAIVAIMLTVFFAKKYKAQKI</sequence>
<accession>A0ABT3HQA0</accession>
<keyword evidence="1" id="KW-0812">Transmembrane</keyword>
<feature type="chain" id="PRO_5045288281" evidence="2">
    <location>
        <begin position="22"/>
        <end position="74"/>
    </location>
</feature>